<keyword evidence="7 10" id="KW-0472">Membrane</keyword>
<dbReference type="InParanoid" id="E1ZJK1"/>
<dbReference type="GeneID" id="17353325"/>
<name>E1ZJK1_CHLVA</name>
<organism evidence="12">
    <name type="scientific">Chlorella variabilis</name>
    <name type="common">Green alga</name>
    <dbReference type="NCBI Taxonomy" id="554065"/>
    <lineage>
        <taxon>Eukaryota</taxon>
        <taxon>Viridiplantae</taxon>
        <taxon>Chlorophyta</taxon>
        <taxon>core chlorophytes</taxon>
        <taxon>Trebouxiophyceae</taxon>
        <taxon>Chlorellales</taxon>
        <taxon>Chlorellaceae</taxon>
        <taxon>Chlorella clade</taxon>
        <taxon>Chlorella</taxon>
    </lineage>
</organism>
<evidence type="ECO:0000256" key="6">
    <source>
        <dbReference type="ARBA" id="ARBA00023065"/>
    </source>
</evidence>
<feature type="transmembrane region" description="Helical" evidence="10">
    <location>
        <begin position="1391"/>
        <end position="1408"/>
    </location>
</feature>
<dbReference type="GO" id="GO:0005886">
    <property type="term" value="C:plasma membrane"/>
    <property type="evidence" value="ECO:0007669"/>
    <property type="project" value="UniProtKB-SubCell"/>
</dbReference>
<dbReference type="GO" id="GO:0005254">
    <property type="term" value="F:chloride channel activity"/>
    <property type="evidence" value="ECO:0007669"/>
    <property type="project" value="InterPro"/>
</dbReference>
<dbReference type="OMA" id="HYHASAG"/>
<dbReference type="KEGG" id="cvr:CHLNCDRAFT_53370"/>
<proteinExistence type="predicted"/>
<reference evidence="11 12" key="1">
    <citation type="journal article" date="2010" name="Plant Cell">
        <title>The Chlorella variabilis NC64A genome reveals adaptation to photosymbiosis, coevolution with viruses, and cryptic sex.</title>
        <authorList>
            <person name="Blanc G."/>
            <person name="Duncan G."/>
            <person name="Agarkova I."/>
            <person name="Borodovsky M."/>
            <person name="Gurnon J."/>
            <person name="Kuo A."/>
            <person name="Lindquist E."/>
            <person name="Lucas S."/>
            <person name="Pangilinan J."/>
            <person name="Polle J."/>
            <person name="Salamov A."/>
            <person name="Terry A."/>
            <person name="Yamada T."/>
            <person name="Dunigan D.D."/>
            <person name="Grigoriev I.V."/>
            <person name="Claverie J.M."/>
            <person name="Van Etten J.L."/>
        </authorList>
    </citation>
    <scope>NUCLEOTIDE SEQUENCE [LARGE SCALE GENOMIC DNA]</scope>
    <source>
        <strain evidence="11 12">NC64A</strain>
    </source>
</reference>
<keyword evidence="2" id="KW-0813">Transport</keyword>
<evidence type="ECO:0000256" key="9">
    <source>
        <dbReference type="SAM" id="MobiDB-lite"/>
    </source>
</evidence>
<evidence type="ECO:0000313" key="12">
    <source>
        <dbReference type="Proteomes" id="UP000008141"/>
    </source>
</evidence>
<keyword evidence="12" id="KW-1185">Reference proteome</keyword>
<dbReference type="EMBL" id="GL433849">
    <property type="protein sequence ID" value="EFN54006.1"/>
    <property type="molecule type" value="Genomic_DNA"/>
</dbReference>
<gene>
    <name evidence="11" type="ORF">CHLNCDRAFT_53370</name>
</gene>
<feature type="compositionally biased region" description="Basic and acidic residues" evidence="9">
    <location>
        <begin position="1081"/>
        <end position="1092"/>
    </location>
</feature>
<dbReference type="PANTHER" id="PTHR33281">
    <property type="entry name" value="UPF0187 PROTEIN YNEE"/>
    <property type="match status" value="1"/>
</dbReference>
<keyword evidence="6" id="KW-0406">Ion transport</keyword>
<dbReference type="PANTHER" id="PTHR33281:SF19">
    <property type="entry name" value="VOLTAGE-DEPENDENT ANION CHANNEL-FORMING PROTEIN YNEE"/>
    <property type="match status" value="1"/>
</dbReference>
<evidence type="ECO:0000256" key="8">
    <source>
        <dbReference type="SAM" id="Coils"/>
    </source>
</evidence>
<keyword evidence="3" id="KW-1003">Cell membrane</keyword>
<feature type="transmembrane region" description="Helical" evidence="10">
    <location>
        <begin position="1128"/>
        <end position="1146"/>
    </location>
</feature>
<feature type="compositionally biased region" description="Acidic residues" evidence="9">
    <location>
        <begin position="1"/>
        <end position="12"/>
    </location>
</feature>
<evidence type="ECO:0000313" key="11">
    <source>
        <dbReference type="EMBL" id="EFN54006.1"/>
    </source>
</evidence>
<comment type="subcellular location">
    <subcellularLocation>
        <location evidence="1">Cell membrane</location>
        <topology evidence="1">Multi-pass membrane protein</topology>
    </subcellularLocation>
</comment>
<feature type="coiled-coil region" evidence="8">
    <location>
        <begin position="982"/>
        <end position="1011"/>
    </location>
</feature>
<feature type="transmembrane region" description="Helical" evidence="10">
    <location>
        <begin position="1365"/>
        <end position="1385"/>
    </location>
</feature>
<sequence>MESDAPEADADLLDLLPDASHGAKQPPVVDNGSKAVALLAGAGGGVPSQELIRAGIYTSASAVRLEPVPPPSAPPPLAAGDAGASNSALPLPPLAAVVEPLRPDAAPPLITSHASSHPAPEPSSLEAAVAEALGLVSSAAAAPSSPPLSGRGTWHLPGAQELLELEFQLAEALGDLAVTPLAPPPPPRSPLLRASSGGSPRLPLYSSGRGSGDSLSVEDEPEPRFSVCGSIAPALDTIREASSQPGTLGTEGAAPPPPACPAAQPAGAAATLDAVLELLGGGTAAASPAGSGEEEAHQRAPDAEAVEDPRVERAAPAGPSLTAEVAAEAAALAGILALLGSPGEAALTVAAITSAATGRHAWAARQLPPWGDEEGGRVGGRLPAMYARQMRERQEAEKRYAAQRQQQEAADLQGCTFRPALCKTAASCSPATSPAAQHFQPGIAASSGRSGEEAGSRMYARQRAQRQRALQRCAALREQQEQQALSGCTFSPSIDPRSAALARQGVRYGTGGSRTATAASCSGLDEAVLLQLQALHGAGLNALAAADLLVAAGAAQTGCAGTGLGNGGGENAAGQPPMDAPGDAAASSDAVTAASSLSSAAEGGAAGQPGPRRSDPASALAGACLPAAVLSPGAAQARREPAAGPGAARLASRGLNSVLRASDRLYAHALNMQARQRQAPLELQHKLQQEAAAASPKARPFPGQMHSRGASPPLSHRSPPPSRPASAPLALEAKLERERQLAPPQPASLSPGSLRILQRRQGPGCGEAGGTDGGGAPPATERGGLARSIAGMLELAAGMPACGSAGGDSDGGASEGASSTAASNDAQGSSRQAARPGSPAASSASLPAYLASCTFHPAITPRAQARSPRSPQELHAEWAARQQRLALKRQQAEAAAMAACTFRPDTAPAASAGSKYGAARPHISTQASPLPALAVLPQSTTGVAGVLIGHYHASAGHMLHCTCQMHARCSSSAAAAPLLQRLDEYMREVEAARQAREAASAAAAKEREEQELAACTFRPHMPSRRRKQGGAGADGTAEVGCGGGTEAAEPDVLAQVQALLEGELEEEGATSEGGRLPCRQRAQDGKEDGREARLQPHAASFAAYLGQLLHTMRVSHSPLWGDRAAKATGLWALLFAPLLLWEALFYRPRINITTRKTRPADWPKLQGQQRFFDALFCYLGPPSHFLWNVKAPLALTMAVATGMCLYGFARTELGWDLPALDRSSVSYIARLASFPLSLLLSLRVGRSYDRWWVARLGFAGVGNAATALADIRRWAVVWHYSVLQVVQGDAALHPAAAALLSREELALYSSSRKGRQLVASQLRLLVREAGVGRELVAAMDLTIGKGWSDAGNCVRLRFQAMPAGLSLISTGFLFIWLMLLPFGMWQEDNTSWFSLLGVFFVALLLLSVDEIATQLENPFPLLPLEEMMESTVQDSQRALEDAAALLRLRQRCKEGADDSDGSAKAGSFVAVGIDGTQP</sequence>
<feature type="coiled-coil region" evidence="8">
    <location>
        <begin position="386"/>
        <end position="413"/>
    </location>
</feature>
<keyword evidence="8" id="KW-0175">Coiled coil</keyword>
<dbReference type="OrthoDB" id="513608at2759"/>
<protein>
    <submittedName>
        <fullName evidence="11">Uncharacterized protein</fullName>
    </submittedName>
</protein>
<feature type="region of interest" description="Disordered" evidence="9">
    <location>
        <begin position="1064"/>
        <end position="1092"/>
    </location>
</feature>
<feature type="compositionally biased region" description="Gly residues" evidence="9">
    <location>
        <begin position="763"/>
        <end position="776"/>
    </location>
</feature>
<feature type="compositionally biased region" description="Gly residues" evidence="9">
    <location>
        <begin position="804"/>
        <end position="814"/>
    </location>
</feature>
<feature type="region of interest" description="Disordered" evidence="9">
    <location>
        <begin position="759"/>
        <end position="783"/>
    </location>
</feature>
<feature type="region of interest" description="Disordered" evidence="9">
    <location>
        <begin position="804"/>
        <end position="841"/>
    </location>
</feature>
<dbReference type="RefSeq" id="XP_005846108.1">
    <property type="nucleotide sequence ID" value="XM_005846046.1"/>
</dbReference>
<accession>E1ZJK1</accession>
<feature type="compositionally biased region" description="Basic and acidic residues" evidence="9">
    <location>
        <begin position="294"/>
        <end position="309"/>
    </location>
</feature>
<keyword evidence="5 10" id="KW-1133">Transmembrane helix</keyword>
<feature type="region of interest" description="Disordered" evidence="9">
    <location>
        <begin position="242"/>
        <end position="264"/>
    </location>
</feature>
<feature type="compositionally biased region" description="Low complexity" evidence="9">
    <location>
        <begin position="572"/>
        <end position="603"/>
    </location>
</feature>
<evidence type="ECO:0000256" key="3">
    <source>
        <dbReference type="ARBA" id="ARBA00022475"/>
    </source>
</evidence>
<evidence type="ECO:0000256" key="1">
    <source>
        <dbReference type="ARBA" id="ARBA00004651"/>
    </source>
</evidence>
<dbReference type="InterPro" id="IPR044669">
    <property type="entry name" value="YneE/VCCN1/2-like"/>
</dbReference>
<feature type="region of interest" description="Disordered" evidence="9">
    <location>
        <begin position="433"/>
        <end position="461"/>
    </location>
</feature>
<feature type="region of interest" description="Disordered" evidence="9">
    <location>
        <begin position="1014"/>
        <end position="1046"/>
    </location>
</feature>
<feature type="compositionally biased region" description="Low complexity" evidence="9">
    <location>
        <begin position="815"/>
        <end position="841"/>
    </location>
</feature>
<feature type="region of interest" description="Disordered" evidence="9">
    <location>
        <begin position="283"/>
        <end position="309"/>
    </location>
</feature>
<evidence type="ECO:0000256" key="10">
    <source>
        <dbReference type="SAM" id="Phobius"/>
    </source>
</evidence>
<evidence type="ECO:0000256" key="4">
    <source>
        <dbReference type="ARBA" id="ARBA00022692"/>
    </source>
</evidence>
<dbReference type="Pfam" id="PF25539">
    <property type="entry name" value="Bestrophin_2"/>
    <property type="match status" value="1"/>
</dbReference>
<feature type="region of interest" description="Disordered" evidence="9">
    <location>
        <begin position="1"/>
        <end position="29"/>
    </location>
</feature>
<evidence type="ECO:0000256" key="2">
    <source>
        <dbReference type="ARBA" id="ARBA00022448"/>
    </source>
</evidence>
<feature type="region of interest" description="Disordered" evidence="9">
    <location>
        <begin position="570"/>
        <end position="618"/>
    </location>
</feature>
<evidence type="ECO:0000256" key="7">
    <source>
        <dbReference type="ARBA" id="ARBA00023136"/>
    </source>
</evidence>
<dbReference type="Proteomes" id="UP000008141">
    <property type="component" value="Unassembled WGS sequence"/>
</dbReference>
<keyword evidence="4 10" id="KW-0812">Transmembrane</keyword>
<feature type="region of interest" description="Disordered" evidence="9">
    <location>
        <begin position="685"/>
        <end position="727"/>
    </location>
</feature>
<feature type="region of interest" description="Disordered" evidence="9">
    <location>
        <begin position="178"/>
        <end position="224"/>
    </location>
</feature>
<evidence type="ECO:0000256" key="5">
    <source>
        <dbReference type="ARBA" id="ARBA00022989"/>
    </source>
</evidence>